<evidence type="ECO:0000256" key="4">
    <source>
        <dbReference type="ARBA" id="ARBA00022454"/>
    </source>
</evidence>
<feature type="compositionally biased region" description="Low complexity" evidence="14">
    <location>
        <begin position="1887"/>
        <end position="1913"/>
    </location>
</feature>
<feature type="compositionally biased region" description="Acidic residues" evidence="14">
    <location>
        <begin position="312"/>
        <end position="327"/>
    </location>
</feature>
<feature type="compositionally biased region" description="Basic and acidic residues" evidence="14">
    <location>
        <begin position="1507"/>
        <end position="1520"/>
    </location>
</feature>
<evidence type="ECO:0000256" key="5">
    <source>
        <dbReference type="ARBA" id="ARBA00022499"/>
    </source>
</evidence>
<feature type="compositionally biased region" description="Basic and acidic residues" evidence="14">
    <location>
        <begin position="1397"/>
        <end position="1406"/>
    </location>
</feature>
<dbReference type="Proteomes" id="UP000747542">
    <property type="component" value="Unassembled WGS sequence"/>
</dbReference>
<keyword evidence="18" id="KW-1185">Reference proteome</keyword>
<evidence type="ECO:0000256" key="8">
    <source>
        <dbReference type="ARBA" id="ARBA00022843"/>
    </source>
</evidence>
<keyword evidence="4" id="KW-0158">Chromosome</keyword>
<feature type="compositionally biased region" description="Low complexity" evidence="14">
    <location>
        <begin position="215"/>
        <end position="227"/>
    </location>
</feature>
<feature type="compositionally biased region" description="Polar residues" evidence="14">
    <location>
        <begin position="645"/>
        <end position="654"/>
    </location>
</feature>
<dbReference type="Gene3D" id="3.40.50.10190">
    <property type="entry name" value="BRCT domain"/>
    <property type="match status" value="2"/>
</dbReference>
<dbReference type="PROSITE" id="PS50172">
    <property type="entry name" value="BRCT"/>
    <property type="match status" value="1"/>
</dbReference>
<evidence type="ECO:0000256" key="6">
    <source>
        <dbReference type="ARBA" id="ARBA00022737"/>
    </source>
</evidence>
<evidence type="ECO:0000256" key="12">
    <source>
        <dbReference type="ARBA" id="ARBA00023858"/>
    </source>
</evidence>
<dbReference type="GO" id="GO:0005634">
    <property type="term" value="C:nucleus"/>
    <property type="evidence" value="ECO:0007669"/>
    <property type="project" value="UniProtKB-SubCell"/>
</dbReference>
<evidence type="ECO:0000313" key="18">
    <source>
        <dbReference type="Proteomes" id="UP000747542"/>
    </source>
</evidence>
<dbReference type="CDD" id="cd17744">
    <property type="entry name" value="BRCT_MDC1_rpt1"/>
    <property type="match status" value="1"/>
</dbReference>
<evidence type="ECO:0000256" key="7">
    <source>
        <dbReference type="ARBA" id="ARBA00022763"/>
    </source>
</evidence>
<evidence type="ECO:0000259" key="15">
    <source>
        <dbReference type="PROSITE" id="PS50006"/>
    </source>
</evidence>
<evidence type="ECO:0000256" key="14">
    <source>
        <dbReference type="SAM" id="MobiDB-lite"/>
    </source>
</evidence>
<feature type="compositionally biased region" description="Basic and acidic residues" evidence="14">
    <location>
        <begin position="675"/>
        <end position="685"/>
    </location>
</feature>
<dbReference type="InterPro" id="IPR000253">
    <property type="entry name" value="FHA_dom"/>
</dbReference>
<feature type="region of interest" description="Disordered" evidence="14">
    <location>
        <begin position="1815"/>
        <end position="1934"/>
    </location>
</feature>
<gene>
    <name evidence="17" type="primary">MDC1-L</name>
    <name evidence="17" type="ORF">Hamer_G013515</name>
</gene>
<keyword evidence="5" id="KW-1017">Isopeptide bond</keyword>
<feature type="compositionally biased region" description="Polar residues" evidence="14">
    <location>
        <begin position="1921"/>
        <end position="1931"/>
    </location>
</feature>
<dbReference type="GO" id="GO:0005694">
    <property type="term" value="C:chromosome"/>
    <property type="evidence" value="ECO:0007669"/>
    <property type="project" value="UniProtKB-SubCell"/>
</dbReference>
<sequence>MSRKHPSRLTGGREEVTAADRDVLTLPSACVVIKYFILFQILDRYSITKMDDTQELECTQVLSDNWDDEGSVSGEPCLAGWLEVYGIRHDIYEGETKIGRDAASCKIVLQHKVLSNQHAVIDVEEGLHTIADLGSRNKTRLGKMILKPNVRYALQGGETITFGNVQTKYIVKPKEVQNNDSGSETGSESMFLLDGSEDRPTSPVSTHRLSDIIPATPATTRAHTTTTGSDGNLFVSESPSTSQSTPFPDKSTRMTVSESPNNLSAIRNLDEDKDGSSFFFEPSQPPKAKPTNTPEYSNAKPGRVSFEKSEIEESISDASTDIEDDEVPPQLFGENECQNVSNTSHTTSRDKDNTKEGSEGDLPDSKVMGALNDKDSETTGDSEETKNNNSNTNIEEDIFNQPTQAFSIVEKSPKLAGNISDRSNLSPIQKYIDSTQEIMEAFELTDEKNIDDDDDDTDDETLLPTQPFIASQSPTCNKFQNVDDDVPTQLFLDSEDFVFKKPFATVPKLKNKIADSSATGKDDDIPDELLSETTNGDILDTPTQPYLYDDQHETAKCNDSILDAPTLPFDDTSRILQNKKSDEDDDDDDDDIESIFNQPTQPYSAIDNDTSCNEDAPTQYFDPVPENEISREENKSIKSEDESDIFNQPTQVYSAPNDDTDVDPNALTQPYADEPENKGVKESACAKRRSITSKQILSPVPTGEHVMADDINDDLPPTQIFTVHSPVTEAPLPAAADDNDITPTQLYVLETDKNKLFPTPTGAHDMADNINDDDDDDLPPTQIFTVDSPVAEAPLPAVMDDDMVQMKPTQVFTDDSNKKVDGPPHSTPGDTRQHSKEPLRGISQTWGKLDAEVTQDISLDSLSGIKETGSDPRESKLMLEEKDKFKDTNLNDTFSDASETLLNDKQIEDEDDEYLSDLKYKNDNNASSSSKGNLLFKSESEKYDLDQAGKKIENIMKDDESDNIVCGMKEHINKNSNEVPVVEQMKEDYNSDESTDIEDEISTRHKIVKLISNASSTPMKESVKSCPETAYNYKMTFEFKRGSRMAPVAVASTAARHSTQDSDTSVDLTYLKFSLPDSEENESQENFFETSQTPGKERKVTGPHDPQALSSSDSEDVGWNISQRLFELSPECDGVNNEKVTDGENTNKIEDNASEKAEVFRKSSDIGQKHQDQEGNTTLLKRIEKGNPKELKKLLDAGEINNEPNNSIRNETVCGSGLGNYFSPIVTPKRVKGQRPTRRIRSSLSFDNVSDDKFDAKRKTKRKTLYNDESGSDISDKFSGFDESSCERQKECTTDKVNEEKPKSESRTVQEVITKARMKDDEISSNACEGKSSEAGVTTASDDYVEDQQQMKDKIKETEPNKSDKQSLTGRQTRRKEKENKEGLLPVRVQRKSSRVMKIEVEEKNSPKHKTRIQTKESDCEPSSKQFSASRGSVAGVTIDDVQSSRRSGRKRNNSDASNLSHLSSISNQSTSRRSIPHTRSSKDHVKGGRSQAHNIDECKPVVSSVELKEDESKVRESKMEVLGNSPSVTEDNREPEKKPDSALGENSAKSGDKTKSIKKQTRRSSRNPEPLVIKSGKNKASNKEHTKEDVLNENTCSSKIIIQEDSNAELKKPDNLTEGLARTSRVRKVPKRFSPGKDVAHETSQATSTRSRGRLRKLDISEVLLESSTEILPAKTRRGSAIPKLHVSTATENCELEILPARQRSNTKLSLATDDTEKTKKSAPVSKKKCKSTSKNPQNLEEKSEATQHESTNHQSKKKQTQTARKARASIATPLLTFKEDPVIPKKLRHSIIVQQKINEDSKNIAEVKNIQTKDKKTKMSAKEKVTLEDKSKPAAADQLHISKKEILKQGQLKRGNTNDNSEEETGSSQSSDDSHVSLRSKRMRGSGYSKAPSSSSSRSSRSGRSRMGSPSQKDILLWSPSQRQQQASTKPRVLFTGYKDTLDEKIVTDLGGMVVESPRECSVLVTTNVRRTFKLLAVIGRGLPIVTPTWISTSKLAGNFVDPWKYLVKDTESENKFGFQLSQSLKSAKTVLLFEGLSIHATDSVKPAPDQMKEIVECSGGEYLDMPPKKYAPQLRIVSCLEDKHQWTSFKKMGIPILGTEFILTGLLRHELLLDDFYLE</sequence>
<keyword evidence="9" id="KW-0007">Acetylation</keyword>
<evidence type="ECO:0000256" key="10">
    <source>
        <dbReference type="ARBA" id="ARBA00023242"/>
    </source>
</evidence>
<dbReference type="InterPro" id="IPR051579">
    <property type="entry name" value="DDR_Transcriptional_Reg"/>
</dbReference>
<feature type="compositionally biased region" description="Polar residues" evidence="14">
    <location>
        <begin position="596"/>
        <end position="613"/>
    </location>
</feature>
<feature type="region of interest" description="Disordered" evidence="14">
    <location>
        <begin position="811"/>
        <end position="838"/>
    </location>
</feature>
<keyword evidence="7" id="KW-0227">DNA damage</keyword>
<feature type="compositionally biased region" description="Basic and acidic residues" evidence="14">
    <location>
        <begin position="1349"/>
        <end position="1365"/>
    </location>
</feature>
<dbReference type="SMART" id="SM00240">
    <property type="entry name" value="FHA"/>
    <property type="match status" value="1"/>
</dbReference>
<dbReference type="Pfam" id="PF16589">
    <property type="entry name" value="BRCT_2"/>
    <property type="match status" value="1"/>
</dbReference>
<dbReference type="InterPro" id="IPR036420">
    <property type="entry name" value="BRCT_dom_sf"/>
</dbReference>
<dbReference type="CDD" id="cd22665">
    <property type="entry name" value="FHA_MDC1"/>
    <property type="match status" value="1"/>
</dbReference>
<reference evidence="17" key="1">
    <citation type="journal article" date="2021" name="Sci. Adv.">
        <title>The American lobster genome reveals insights on longevity, neural, and immune adaptations.</title>
        <authorList>
            <person name="Polinski J.M."/>
            <person name="Zimin A.V."/>
            <person name="Clark K.F."/>
            <person name="Kohn A.B."/>
            <person name="Sadowski N."/>
            <person name="Timp W."/>
            <person name="Ptitsyn A."/>
            <person name="Khanna P."/>
            <person name="Romanova D.Y."/>
            <person name="Williams P."/>
            <person name="Greenwood S.J."/>
            <person name="Moroz L.L."/>
            <person name="Walt D.R."/>
            <person name="Bodnar A.G."/>
        </authorList>
    </citation>
    <scope>NUCLEOTIDE SEQUENCE</scope>
    <source>
        <strain evidence="17">GMGI-L3</strain>
    </source>
</reference>
<dbReference type="GO" id="GO:0006974">
    <property type="term" value="P:DNA damage response"/>
    <property type="evidence" value="ECO:0007669"/>
    <property type="project" value="UniProtKB-KW"/>
</dbReference>
<feature type="compositionally biased region" description="Basic and acidic residues" evidence="14">
    <location>
        <begin position="347"/>
        <end position="358"/>
    </location>
</feature>
<feature type="region of interest" description="Disordered" evidence="14">
    <location>
        <begin position="1708"/>
        <end position="1769"/>
    </location>
</feature>
<feature type="region of interest" description="Disordered" evidence="14">
    <location>
        <begin position="514"/>
        <end position="545"/>
    </location>
</feature>
<feature type="compositionally biased region" description="Basic residues" evidence="14">
    <location>
        <begin position="1557"/>
        <end position="1566"/>
    </location>
</feature>
<feature type="compositionally biased region" description="Basic and acidic residues" evidence="14">
    <location>
        <begin position="1741"/>
        <end position="1753"/>
    </location>
</feature>
<feature type="compositionally biased region" description="Polar residues" evidence="14">
    <location>
        <begin position="235"/>
        <end position="246"/>
    </location>
</feature>
<dbReference type="InterPro" id="IPR001357">
    <property type="entry name" value="BRCT_dom"/>
</dbReference>
<dbReference type="EMBL" id="JAHLQT010013773">
    <property type="protein sequence ID" value="KAG7170692.1"/>
    <property type="molecule type" value="Genomic_DNA"/>
</dbReference>
<keyword evidence="8" id="KW-0832">Ubl conjugation</keyword>
<feature type="compositionally biased region" description="Polar residues" evidence="14">
    <location>
        <begin position="531"/>
        <end position="544"/>
    </location>
</feature>
<evidence type="ECO:0000313" key="17">
    <source>
        <dbReference type="EMBL" id="KAG7170692.1"/>
    </source>
</evidence>
<comment type="caution">
    <text evidence="17">The sequence shown here is derived from an EMBL/GenBank/DDBJ whole genome shotgun (WGS) entry which is preliminary data.</text>
</comment>
<feature type="domain" description="BRCT" evidence="16">
    <location>
        <begin position="1946"/>
        <end position="2010"/>
    </location>
</feature>
<feature type="compositionally biased region" description="Basic and acidic residues" evidence="14">
    <location>
        <begin position="1822"/>
        <end position="1834"/>
    </location>
</feature>
<feature type="region of interest" description="Disordered" evidence="14">
    <location>
        <begin position="1133"/>
        <end position="1178"/>
    </location>
</feature>
<evidence type="ECO:0000256" key="13">
    <source>
        <dbReference type="ARBA" id="ARBA00030146"/>
    </source>
</evidence>
<keyword evidence="10" id="KW-0539">Nucleus</keyword>
<dbReference type="Pfam" id="PF00498">
    <property type="entry name" value="FHA"/>
    <property type="match status" value="1"/>
</dbReference>
<feature type="region of interest" description="Disordered" evidence="14">
    <location>
        <begin position="1075"/>
        <end position="1116"/>
    </location>
</feature>
<dbReference type="SUPFAM" id="SSF52113">
    <property type="entry name" value="BRCT domain"/>
    <property type="match status" value="1"/>
</dbReference>
<dbReference type="Gene3D" id="2.60.200.20">
    <property type="match status" value="1"/>
</dbReference>
<dbReference type="PROSITE" id="PS50006">
    <property type="entry name" value="FHA_DOMAIN"/>
    <property type="match status" value="1"/>
</dbReference>
<feature type="compositionally biased region" description="Acidic residues" evidence="14">
    <location>
        <begin position="583"/>
        <end position="593"/>
    </location>
</feature>
<dbReference type="Pfam" id="PF16770">
    <property type="entry name" value="RTT107_BRCT_5"/>
    <property type="match status" value="1"/>
</dbReference>
<keyword evidence="11" id="KW-0131">Cell cycle</keyword>
<feature type="compositionally biased region" description="Polar residues" evidence="14">
    <location>
        <begin position="1421"/>
        <end position="1431"/>
    </location>
</feature>
<dbReference type="InterPro" id="IPR008984">
    <property type="entry name" value="SMAD_FHA_dom_sf"/>
</dbReference>
<evidence type="ECO:0000256" key="2">
    <source>
        <dbReference type="ARBA" id="ARBA00004286"/>
    </source>
</evidence>
<feature type="compositionally biased region" description="Basic and acidic residues" evidence="14">
    <location>
        <begin position="1582"/>
        <end position="1591"/>
    </location>
</feature>
<feature type="compositionally biased region" description="Basic and acidic residues" evidence="14">
    <location>
        <begin position="628"/>
        <end position="640"/>
    </location>
</feature>
<feature type="compositionally biased region" description="Basic and acidic residues" evidence="14">
    <location>
        <begin position="1139"/>
        <end position="1173"/>
    </location>
</feature>
<organism evidence="17 18">
    <name type="scientific">Homarus americanus</name>
    <name type="common">American lobster</name>
    <dbReference type="NCBI Taxonomy" id="6706"/>
    <lineage>
        <taxon>Eukaryota</taxon>
        <taxon>Metazoa</taxon>
        <taxon>Ecdysozoa</taxon>
        <taxon>Arthropoda</taxon>
        <taxon>Crustacea</taxon>
        <taxon>Multicrustacea</taxon>
        <taxon>Malacostraca</taxon>
        <taxon>Eumalacostraca</taxon>
        <taxon>Eucarida</taxon>
        <taxon>Decapoda</taxon>
        <taxon>Pleocyemata</taxon>
        <taxon>Astacidea</taxon>
        <taxon>Nephropoidea</taxon>
        <taxon>Nephropidae</taxon>
        <taxon>Homarus</taxon>
    </lineage>
</organism>
<feature type="region of interest" description="Disordered" evidence="14">
    <location>
        <begin position="176"/>
        <end position="403"/>
    </location>
</feature>
<evidence type="ECO:0000256" key="9">
    <source>
        <dbReference type="ARBA" id="ARBA00022990"/>
    </source>
</evidence>
<feature type="compositionally biased region" description="Low complexity" evidence="14">
    <location>
        <begin position="1464"/>
        <end position="1474"/>
    </location>
</feature>
<proteinExistence type="predicted"/>
<feature type="region of interest" description="Disordered" evidence="14">
    <location>
        <begin position="1263"/>
        <end position="1654"/>
    </location>
</feature>
<name>A0A8J5N112_HOMAM</name>
<feature type="compositionally biased region" description="Basic and acidic residues" evidence="14">
    <location>
        <begin position="1531"/>
        <end position="1541"/>
    </location>
</feature>
<evidence type="ECO:0000256" key="1">
    <source>
        <dbReference type="ARBA" id="ARBA00004123"/>
    </source>
</evidence>
<dbReference type="PANTHER" id="PTHR23196:SF1">
    <property type="entry name" value="PAX-INTERACTING PROTEIN 1"/>
    <property type="match status" value="1"/>
</dbReference>
<dbReference type="PANTHER" id="PTHR23196">
    <property type="entry name" value="PAX TRANSCRIPTION ACTIVATION DOMAIN INTERACTING PROTEIN"/>
    <property type="match status" value="1"/>
</dbReference>
<accession>A0A8J5N112</accession>
<feature type="compositionally biased region" description="Polar residues" evidence="14">
    <location>
        <begin position="336"/>
        <end position="346"/>
    </location>
</feature>
<evidence type="ECO:0000256" key="3">
    <source>
        <dbReference type="ARBA" id="ARBA00015014"/>
    </source>
</evidence>
<feature type="compositionally biased region" description="Basic and acidic residues" evidence="14">
    <location>
        <begin position="1274"/>
        <end position="1308"/>
    </location>
</feature>
<evidence type="ECO:0000259" key="16">
    <source>
        <dbReference type="PROSITE" id="PS50172"/>
    </source>
</evidence>
<feature type="compositionally biased region" description="Basic residues" evidence="14">
    <location>
        <begin position="1756"/>
        <end position="1769"/>
    </location>
</feature>
<feature type="compositionally biased region" description="Polar residues" evidence="14">
    <location>
        <begin position="253"/>
        <end position="265"/>
    </location>
</feature>
<feature type="compositionally biased region" description="Polar residues" evidence="14">
    <location>
        <begin position="178"/>
        <end position="188"/>
    </location>
</feature>
<comment type="subcellular location">
    <subcellularLocation>
        <location evidence="2">Chromosome</location>
    </subcellularLocation>
    <subcellularLocation>
        <location evidence="1">Nucleus</location>
    </subcellularLocation>
</comment>
<evidence type="ECO:0000256" key="11">
    <source>
        <dbReference type="ARBA" id="ARBA00023306"/>
    </source>
</evidence>
<protein>
    <recommendedName>
        <fullName evidence="3">Mediator of DNA damage checkpoint protein 1</fullName>
    </recommendedName>
    <alternativeName>
        <fullName evidence="13">PAX transactivation activation domain-interacting protein</fullName>
    </alternativeName>
    <alternativeName>
        <fullName evidence="12">PAX-interacting protein 1</fullName>
    </alternativeName>
</protein>
<dbReference type="SUPFAM" id="SSF49879">
    <property type="entry name" value="SMAD/FHA domain"/>
    <property type="match status" value="1"/>
</dbReference>
<feature type="domain" description="FHA" evidence="15">
    <location>
        <begin position="96"/>
        <end position="146"/>
    </location>
</feature>
<keyword evidence="6" id="KW-0677">Repeat</keyword>
<feature type="region of interest" description="Disordered" evidence="14">
    <location>
        <begin position="561"/>
        <end position="705"/>
    </location>
</feature>